<dbReference type="PROSITE" id="PS50122">
    <property type="entry name" value="CHEB"/>
    <property type="match status" value="1"/>
</dbReference>
<comment type="similarity">
    <text evidence="5">Belongs to the CheB family.</text>
</comment>
<dbReference type="InterPro" id="IPR035909">
    <property type="entry name" value="CheB_C"/>
</dbReference>
<feature type="domain" description="CheB-type methylesterase" evidence="9">
    <location>
        <begin position="152"/>
        <end position="340"/>
    </location>
</feature>
<organism evidence="10 11">
    <name type="scientific">Mojavia pulchra JT2-VF2</name>
    <dbReference type="NCBI Taxonomy" id="287848"/>
    <lineage>
        <taxon>Bacteria</taxon>
        <taxon>Bacillati</taxon>
        <taxon>Cyanobacteriota</taxon>
        <taxon>Cyanophyceae</taxon>
        <taxon>Nostocales</taxon>
        <taxon>Nostocaceae</taxon>
    </lineage>
</organism>
<feature type="domain" description="Response regulatory" evidence="8">
    <location>
        <begin position="2"/>
        <end position="119"/>
    </location>
</feature>
<feature type="active site" evidence="5 6">
    <location>
        <position position="189"/>
    </location>
</feature>
<dbReference type="AlphaFoldDB" id="A0A951UDW8"/>
<dbReference type="EC" id="3.1.1.61" evidence="5"/>
<dbReference type="PIRSF" id="PIRSF000876">
    <property type="entry name" value="RR_chemtxs_CheB"/>
    <property type="match status" value="1"/>
</dbReference>
<comment type="subcellular location">
    <subcellularLocation>
        <location evidence="5">Cytoplasm</location>
    </subcellularLocation>
</comment>
<dbReference type="InterPro" id="IPR008248">
    <property type="entry name" value="CheB-like"/>
</dbReference>
<dbReference type="SMART" id="SM00448">
    <property type="entry name" value="REC"/>
    <property type="match status" value="1"/>
</dbReference>
<evidence type="ECO:0000256" key="5">
    <source>
        <dbReference type="HAMAP-Rule" id="MF_00099"/>
    </source>
</evidence>
<evidence type="ECO:0000313" key="11">
    <source>
        <dbReference type="Proteomes" id="UP000715781"/>
    </source>
</evidence>
<dbReference type="SUPFAM" id="SSF52172">
    <property type="entry name" value="CheY-like"/>
    <property type="match status" value="1"/>
</dbReference>
<evidence type="ECO:0000256" key="1">
    <source>
        <dbReference type="ARBA" id="ARBA00022490"/>
    </source>
</evidence>
<dbReference type="PANTHER" id="PTHR42872:SF6">
    <property type="entry name" value="PROTEIN-GLUTAMATE METHYLESTERASE_PROTEIN-GLUTAMINE GLUTAMINASE"/>
    <property type="match status" value="1"/>
</dbReference>
<dbReference type="HAMAP" id="MF_00099">
    <property type="entry name" value="CheB_chemtxs"/>
    <property type="match status" value="1"/>
</dbReference>
<comment type="catalytic activity">
    <reaction evidence="4 5">
        <text>[protein]-L-glutamate 5-O-methyl ester + H2O = L-glutamyl-[protein] + methanol + H(+)</text>
        <dbReference type="Rhea" id="RHEA:23236"/>
        <dbReference type="Rhea" id="RHEA-COMP:10208"/>
        <dbReference type="Rhea" id="RHEA-COMP:10311"/>
        <dbReference type="ChEBI" id="CHEBI:15377"/>
        <dbReference type="ChEBI" id="CHEBI:15378"/>
        <dbReference type="ChEBI" id="CHEBI:17790"/>
        <dbReference type="ChEBI" id="CHEBI:29973"/>
        <dbReference type="ChEBI" id="CHEBI:82795"/>
        <dbReference type="EC" id="3.1.1.61"/>
    </reaction>
</comment>
<accession>A0A951UDW8</accession>
<dbReference type="GO" id="GO:0000156">
    <property type="term" value="F:phosphorelay response regulator activity"/>
    <property type="evidence" value="ECO:0007669"/>
    <property type="project" value="InterPro"/>
</dbReference>
<dbReference type="CDD" id="cd17541">
    <property type="entry name" value="REC_CheB-like"/>
    <property type="match status" value="1"/>
</dbReference>
<dbReference type="Proteomes" id="UP000715781">
    <property type="component" value="Unassembled WGS sequence"/>
</dbReference>
<dbReference type="Gene3D" id="3.40.50.2300">
    <property type="match status" value="1"/>
</dbReference>
<dbReference type="PROSITE" id="PS50110">
    <property type="entry name" value="RESPONSE_REGULATORY"/>
    <property type="match status" value="1"/>
</dbReference>
<evidence type="ECO:0000256" key="4">
    <source>
        <dbReference type="ARBA" id="ARBA00048267"/>
    </source>
</evidence>
<evidence type="ECO:0000313" key="10">
    <source>
        <dbReference type="EMBL" id="MBW4559593.1"/>
    </source>
</evidence>
<comment type="catalytic activity">
    <reaction evidence="5">
        <text>L-glutaminyl-[protein] + H2O = L-glutamyl-[protein] + NH4(+)</text>
        <dbReference type="Rhea" id="RHEA:16441"/>
        <dbReference type="Rhea" id="RHEA-COMP:10207"/>
        <dbReference type="Rhea" id="RHEA-COMP:10208"/>
        <dbReference type="ChEBI" id="CHEBI:15377"/>
        <dbReference type="ChEBI" id="CHEBI:28938"/>
        <dbReference type="ChEBI" id="CHEBI:29973"/>
        <dbReference type="ChEBI" id="CHEBI:30011"/>
        <dbReference type="EC" id="3.5.1.44"/>
    </reaction>
</comment>
<feature type="active site" evidence="5 6">
    <location>
        <position position="282"/>
    </location>
</feature>
<dbReference type="InterPro" id="IPR011006">
    <property type="entry name" value="CheY-like_superfamily"/>
</dbReference>
<dbReference type="InterPro" id="IPR001789">
    <property type="entry name" value="Sig_transdc_resp-reg_receiver"/>
</dbReference>
<keyword evidence="2 5" id="KW-0145">Chemotaxis</keyword>
<comment type="PTM">
    <text evidence="5">Phosphorylated by CheA. Phosphorylation of the N-terminal regulatory domain activates the methylesterase activity.</text>
</comment>
<proteinExistence type="inferred from homology"/>
<comment type="domain">
    <text evidence="5">Contains a C-terminal catalytic domain, and an N-terminal region which modulates catalytic activity.</text>
</comment>
<dbReference type="PANTHER" id="PTHR42872">
    <property type="entry name" value="PROTEIN-GLUTAMATE METHYLESTERASE/PROTEIN-GLUTAMINE GLUTAMINASE"/>
    <property type="match status" value="1"/>
</dbReference>
<dbReference type="GO" id="GO:0008984">
    <property type="term" value="F:protein-glutamate methylesterase activity"/>
    <property type="evidence" value="ECO:0007669"/>
    <property type="project" value="UniProtKB-UniRule"/>
</dbReference>
<dbReference type="GO" id="GO:0005737">
    <property type="term" value="C:cytoplasm"/>
    <property type="evidence" value="ECO:0007669"/>
    <property type="project" value="UniProtKB-SubCell"/>
</dbReference>
<dbReference type="EC" id="3.5.1.44" evidence="5"/>
<keyword evidence="3 5" id="KW-0378">Hydrolase</keyword>
<sequence>MRIAIVNDTVMAVEALRRVVAKVPDYKLAWVAYDGVEAVTKCLADTPDLILMDVLMPSMDGVEATRRIMNQSPCAILMVTASVSRYAAKVFEAMGYGALDAINTPALGYGQQAEGNTGLLNKIAIIARLIGKPSQQRSQLSTPRQPDRYQKPLSPLIAIGASTGGPQALATILSQFPSDFNAAVVIVQHIDAQFAQGFASWLDEQIPLSVQLATPGALPQPGKILIAGTNEHLVMRSDRTLGYEREPLNCSYHPSVDVFFKSVANHWMGKGIGVLLTGMGRDGAQGLKLLREEGWHTIAQDSKTCIVYGMPKVAAELKAAVEILPVEAIALACIKKLSTIQ</sequence>
<reference evidence="10" key="1">
    <citation type="submission" date="2021-05" db="EMBL/GenBank/DDBJ databases">
        <authorList>
            <person name="Pietrasiak N."/>
            <person name="Ward R."/>
            <person name="Stajich J.E."/>
            <person name="Kurbessoian T."/>
        </authorList>
    </citation>
    <scope>NUCLEOTIDE SEQUENCE</scope>
    <source>
        <strain evidence="10">JT2-VF2</strain>
    </source>
</reference>
<dbReference type="NCBIfam" id="NF009206">
    <property type="entry name" value="PRK12555.1"/>
    <property type="match status" value="1"/>
</dbReference>
<evidence type="ECO:0000256" key="2">
    <source>
        <dbReference type="ARBA" id="ARBA00022500"/>
    </source>
</evidence>
<protein>
    <recommendedName>
        <fullName evidence="5">Protein-glutamate methylesterase/protein-glutamine glutaminase</fullName>
        <ecNumber evidence="5">3.1.1.61</ecNumber>
        <ecNumber evidence="5">3.5.1.44</ecNumber>
    </recommendedName>
</protein>
<feature type="active site" evidence="5 6">
    <location>
        <position position="162"/>
    </location>
</feature>
<comment type="function">
    <text evidence="5">Involved in chemotaxis. Part of a chemotaxis signal transduction system that modulates chemotaxis in response to various stimuli. Catalyzes the demethylation of specific methylglutamate residues introduced into the chemoreceptors (methyl-accepting chemotaxis proteins or MCP) by CheR. Also mediates the irreversible deamidation of specific glutamine residues to glutamic acid.</text>
</comment>
<dbReference type="Gene3D" id="3.40.50.180">
    <property type="entry name" value="Methylesterase CheB, C-terminal domain"/>
    <property type="match status" value="1"/>
</dbReference>
<evidence type="ECO:0000259" key="9">
    <source>
        <dbReference type="PROSITE" id="PS50122"/>
    </source>
</evidence>
<evidence type="ECO:0000256" key="6">
    <source>
        <dbReference type="PROSITE-ProRule" id="PRU00050"/>
    </source>
</evidence>
<dbReference type="Pfam" id="PF01339">
    <property type="entry name" value="CheB_methylest"/>
    <property type="match status" value="1"/>
</dbReference>
<dbReference type="CDD" id="cd16432">
    <property type="entry name" value="CheB_Rec"/>
    <property type="match status" value="1"/>
</dbReference>
<evidence type="ECO:0000256" key="3">
    <source>
        <dbReference type="ARBA" id="ARBA00022801"/>
    </source>
</evidence>
<comment type="caution">
    <text evidence="10">The sequence shown here is derived from an EMBL/GenBank/DDBJ whole genome shotgun (WGS) entry which is preliminary data.</text>
</comment>
<dbReference type="EMBL" id="JAHHHN010000001">
    <property type="protein sequence ID" value="MBW4559593.1"/>
    <property type="molecule type" value="Genomic_DNA"/>
</dbReference>
<feature type="modified residue" description="4-aspartylphosphate" evidence="5 7">
    <location>
        <position position="53"/>
    </location>
</feature>
<dbReference type="GO" id="GO:0006935">
    <property type="term" value="P:chemotaxis"/>
    <property type="evidence" value="ECO:0007669"/>
    <property type="project" value="UniProtKB-UniRule"/>
</dbReference>
<reference evidence="10" key="2">
    <citation type="journal article" date="2022" name="Microbiol. Resour. Announc.">
        <title>Metagenome Sequencing to Explore Phylogenomics of Terrestrial Cyanobacteria.</title>
        <authorList>
            <person name="Ward R.D."/>
            <person name="Stajich J.E."/>
            <person name="Johansen J.R."/>
            <person name="Huntemann M."/>
            <person name="Clum A."/>
            <person name="Foster B."/>
            <person name="Foster B."/>
            <person name="Roux S."/>
            <person name="Palaniappan K."/>
            <person name="Varghese N."/>
            <person name="Mukherjee S."/>
            <person name="Reddy T.B.K."/>
            <person name="Daum C."/>
            <person name="Copeland A."/>
            <person name="Chen I.A."/>
            <person name="Ivanova N.N."/>
            <person name="Kyrpides N.C."/>
            <person name="Shapiro N."/>
            <person name="Eloe-Fadrosh E.A."/>
            <person name="Pietrasiak N."/>
        </authorList>
    </citation>
    <scope>NUCLEOTIDE SEQUENCE</scope>
    <source>
        <strain evidence="10">JT2-VF2</strain>
    </source>
</reference>
<evidence type="ECO:0000259" key="8">
    <source>
        <dbReference type="PROSITE" id="PS50110"/>
    </source>
</evidence>
<dbReference type="InterPro" id="IPR000673">
    <property type="entry name" value="Sig_transdc_resp-reg_Me-estase"/>
</dbReference>
<keyword evidence="1 5" id="KW-0963">Cytoplasm</keyword>
<dbReference type="SUPFAM" id="SSF52738">
    <property type="entry name" value="Methylesterase CheB, C-terminal domain"/>
    <property type="match status" value="1"/>
</dbReference>
<gene>
    <name evidence="5" type="primary">cheB</name>
    <name evidence="10" type="ORF">KME32_00295</name>
</gene>
<keyword evidence="5 7" id="KW-0597">Phosphoprotein</keyword>
<dbReference type="GO" id="GO:0050568">
    <property type="term" value="F:protein-glutamine glutaminase activity"/>
    <property type="evidence" value="ECO:0007669"/>
    <property type="project" value="UniProtKB-UniRule"/>
</dbReference>
<dbReference type="Pfam" id="PF00072">
    <property type="entry name" value="Response_reg"/>
    <property type="match status" value="1"/>
</dbReference>
<dbReference type="NCBIfam" id="NF001965">
    <property type="entry name" value="PRK00742.1"/>
    <property type="match status" value="1"/>
</dbReference>
<evidence type="ECO:0000256" key="7">
    <source>
        <dbReference type="PROSITE-ProRule" id="PRU00169"/>
    </source>
</evidence>
<name>A0A951UDW8_9NOST</name>